<dbReference type="EMBL" id="JH598306">
    <property type="status" value="NOT_ANNOTATED_CDS"/>
    <property type="molecule type" value="Genomic_DNA"/>
</dbReference>
<reference evidence="2" key="1">
    <citation type="journal article" date="2010" name="Science">
        <title>Signatures of adaptation to obligate biotrophy in the Hyaloperonospora arabidopsidis genome.</title>
        <authorList>
            <person name="Baxter L."/>
            <person name="Tripathy S."/>
            <person name="Ishaque N."/>
            <person name="Boot N."/>
            <person name="Cabral A."/>
            <person name="Kemen E."/>
            <person name="Thines M."/>
            <person name="Ah-Fong A."/>
            <person name="Anderson R."/>
            <person name="Badejoko W."/>
            <person name="Bittner-Eddy P."/>
            <person name="Boore J.L."/>
            <person name="Chibucos M.C."/>
            <person name="Coates M."/>
            <person name="Dehal P."/>
            <person name="Delehaunty K."/>
            <person name="Dong S."/>
            <person name="Downton P."/>
            <person name="Dumas B."/>
            <person name="Fabro G."/>
            <person name="Fronick C."/>
            <person name="Fuerstenberg S.I."/>
            <person name="Fulton L."/>
            <person name="Gaulin E."/>
            <person name="Govers F."/>
            <person name="Hughes L."/>
            <person name="Humphray S."/>
            <person name="Jiang R.H."/>
            <person name="Judelson H."/>
            <person name="Kamoun S."/>
            <person name="Kyung K."/>
            <person name="Meijer H."/>
            <person name="Minx P."/>
            <person name="Morris P."/>
            <person name="Nelson J."/>
            <person name="Phuntumart V."/>
            <person name="Qutob D."/>
            <person name="Rehmany A."/>
            <person name="Rougon-Cardoso A."/>
            <person name="Ryden P."/>
            <person name="Torto-Alalibo T."/>
            <person name="Studholme D."/>
            <person name="Wang Y."/>
            <person name="Win J."/>
            <person name="Wood J."/>
            <person name="Clifton S.W."/>
            <person name="Rogers J."/>
            <person name="Van den Ackerveken G."/>
            <person name="Jones J.D."/>
            <person name="McDowell J.M."/>
            <person name="Beynon J."/>
            <person name="Tyler B.M."/>
        </authorList>
    </citation>
    <scope>NUCLEOTIDE SEQUENCE [LARGE SCALE GENOMIC DNA]</scope>
    <source>
        <strain evidence="2">Emoy2</strain>
    </source>
</reference>
<name>M4BJ03_HYAAE</name>
<dbReference type="Proteomes" id="UP000011713">
    <property type="component" value="Unassembled WGS sequence"/>
</dbReference>
<keyword evidence="2" id="KW-1185">Reference proteome</keyword>
<dbReference type="HOGENOM" id="CLU_2676348_0_0_1"/>
<proteinExistence type="predicted"/>
<dbReference type="InParanoid" id="M4BJ03"/>
<dbReference type="EnsemblProtists" id="HpaT806380">
    <property type="protein sequence ID" value="HpaP806380"/>
    <property type="gene ID" value="HpaG806380"/>
</dbReference>
<reference evidence="1" key="2">
    <citation type="submission" date="2015-06" db="UniProtKB">
        <authorList>
            <consortium name="EnsemblProtists"/>
        </authorList>
    </citation>
    <scope>IDENTIFICATION</scope>
    <source>
        <strain evidence="1">Emoy2</strain>
    </source>
</reference>
<dbReference type="AlphaFoldDB" id="M4BJ03"/>
<dbReference type="VEuPathDB" id="FungiDB:HpaG806380"/>
<evidence type="ECO:0000313" key="1">
    <source>
        <dbReference type="EnsemblProtists" id="HpaP806380"/>
    </source>
</evidence>
<organism evidence="1 2">
    <name type="scientific">Hyaloperonospora arabidopsidis (strain Emoy2)</name>
    <name type="common">Downy mildew agent</name>
    <name type="synonym">Peronospora arabidopsidis</name>
    <dbReference type="NCBI Taxonomy" id="559515"/>
    <lineage>
        <taxon>Eukaryota</taxon>
        <taxon>Sar</taxon>
        <taxon>Stramenopiles</taxon>
        <taxon>Oomycota</taxon>
        <taxon>Peronosporomycetes</taxon>
        <taxon>Peronosporales</taxon>
        <taxon>Peronosporaceae</taxon>
        <taxon>Hyaloperonospora</taxon>
    </lineage>
</organism>
<sequence length="75" mass="8660">MRILHGFIAQEVSTSLEVPKWCTIDLPRTILRYLITSVNCQIVQSRQHSLRQEGWIPNIITCVDRHTSPVAKVYV</sequence>
<accession>M4BJ03</accession>
<protein>
    <submittedName>
        <fullName evidence="1">Uncharacterized protein</fullName>
    </submittedName>
</protein>
<evidence type="ECO:0000313" key="2">
    <source>
        <dbReference type="Proteomes" id="UP000011713"/>
    </source>
</evidence>